<evidence type="ECO:0000313" key="1">
    <source>
        <dbReference type="EMBL" id="GIJ58281.1"/>
    </source>
</evidence>
<evidence type="ECO:0000313" key="2">
    <source>
        <dbReference type="Proteomes" id="UP000612585"/>
    </source>
</evidence>
<dbReference type="EMBL" id="BOPG01000034">
    <property type="protein sequence ID" value="GIJ58281.1"/>
    <property type="molecule type" value="Genomic_DNA"/>
</dbReference>
<name>A0A8J3ZAS4_9ACTN</name>
<protein>
    <recommendedName>
        <fullName evidence="3">Rho termination factor N-terminal domain-containing protein</fullName>
    </recommendedName>
</protein>
<keyword evidence="2" id="KW-1185">Reference proteome</keyword>
<dbReference type="RefSeq" id="WP_203998769.1">
    <property type="nucleotide sequence ID" value="NZ_BOPG01000034.1"/>
</dbReference>
<gene>
    <name evidence="1" type="ORF">Vau01_057970</name>
</gene>
<dbReference type="AlphaFoldDB" id="A0A8J3ZAS4"/>
<dbReference type="Proteomes" id="UP000612585">
    <property type="component" value="Unassembled WGS sequence"/>
</dbReference>
<proteinExistence type="predicted"/>
<comment type="caution">
    <text evidence="1">The sequence shown here is derived from an EMBL/GenBank/DDBJ whole genome shotgun (WGS) entry which is preliminary data.</text>
</comment>
<organism evidence="1 2">
    <name type="scientific">Virgisporangium aurantiacum</name>
    <dbReference type="NCBI Taxonomy" id="175570"/>
    <lineage>
        <taxon>Bacteria</taxon>
        <taxon>Bacillati</taxon>
        <taxon>Actinomycetota</taxon>
        <taxon>Actinomycetes</taxon>
        <taxon>Micromonosporales</taxon>
        <taxon>Micromonosporaceae</taxon>
        <taxon>Virgisporangium</taxon>
    </lineage>
</organism>
<evidence type="ECO:0008006" key="3">
    <source>
        <dbReference type="Google" id="ProtNLM"/>
    </source>
</evidence>
<sequence length="136" mass="14784">MTNPVDRTHAVLLRVSEFLRTLPADQLDDLIAGTAKLQVVAKGSRPAARRPAAKPLSVTPEKVRDELVAIGDTVGAERYVDDLKLTVVQLRALAKELGISVPGKAVKGEVIRQIVQWTVGRRLTSETISRPAPARF</sequence>
<reference evidence="1" key="1">
    <citation type="submission" date="2021-01" db="EMBL/GenBank/DDBJ databases">
        <title>Whole genome shotgun sequence of Virgisporangium aurantiacum NBRC 16421.</title>
        <authorList>
            <person name="Komaki H."/>
            <person name="Tamura T."/>
        </authorList>
    </citation>
    <scope>NUCLEOTIDE SEQUENCE</scope>
    <source>
        <strain evidence="1">NBRC 16421</strain>
    </source>
</reference>
<accession>A0A8J3ZAS4</accession>